<dbReference type="Gene3D" id="3.30.450.20">
    <property type="entry name" value="PAS domain"/>
    <property type="match status" value="6"/>
</dbReference>
<name>A0A4R4E5M1_9BACT</name>
<dbReference type="FunFam" id="3.30.565.10:FF:000006">
    <property type="entry name" value="Sensor histidine kinase WalK"/>
    <property type="match status" value="1"/>
</dbReference>
<dbReference type="PANTHER" id="PTHR43304">
    <property type="entry name" value="PHYTOCHROME-LIKE PROTEIN CPH1"/>
    <property type="match status" value="1"/>
</dbReference>
<dbReference type="InterPro" id="IPR013655">
    <property type="entry name" value="PAS_fold_3"/>
</dbReference>
<dbReference type="CDD" id="cd00082">
    <property type="entry name" value="HisKA"/>
    <property type="match status" value="1"/>
</dbReference>
<dbReference type="Pfam" id="PF02518">
    <property type="entry name" value="HATPase_c"/>
    <property type="match status" value="1"/>
</dbReference>
<dbReference type="PROSITE" id="PS50112">
    <property type="entry name" value="PAS"/>
    <property type="match status" value="2"/>
</dbReference>
<reference evidence="9 10" key="1">
    <citation type="submission" date="2019-03" db="EMBL/GenBank/DDBJ databases">
        <authorList>
            <person name="Kim M.K.M."/>
        </authorList>
    </citation>
    <scope>NUCLEOTIDE SEQUENCE [LARGE SCALE GENOMIC DNA]</scope>
    <source>
        <strain evidence="9 10">17J68-15</strain>
    </source>
</reference>
<dbReference type="InterPro" id="IPR005467">
    <property type="entry name" value="His_kinase_dom"/>
</dbReference>
<dbReference type="Pfam" id="PF08448">
    <property type="entry name" value="PAS_4"/>
    <property type="match status" value="3"/>
</dbReference>
<dbReference type="PANTHER" id="PTHR43304:SF1">
    <property type="entry name" value="PAC DOMAIN-CONTAINING PROTEIN"/>
    <property type="match status" value="1"/>
</dbReference>
<keyword evidence="5" id="KW-0418">Kinase</keyword>
<evidence type="ECO:0000313" key="9">
    <source>
        <dbReference type="EMBL" id="TCZ73331.1"/>
    </source>
</evidence>
<dbReference type="EMBL" id="SKFH01000007">
    <property type="protein sequence ID" value="TCZ73331.1"/>
    <property type="molecule type" value="Genomic_DNA"/>
</dbReference>
<evidence type="ECO:0000256" key="2">
    <source>
        <dbReference type="ARBA" id="ARBA00012438"/>
    </source>
</evidence>
<dbReference type="InterPro" id="IPR004358">
    <property type="entry name" value="Sig_transdc_His_kin-like_C"/>
</dbReference>
<dbReference type="InterPro" id="IPR000014">
    <property type="entry name" value="PAS"/>
</dbReference>
<dbReference type="InterPro" id="IPR003594">
    <property type="entry name" value="HATPase_dom"/>
</dbReference>
<dbReference type="PRINTS" id="PR00344">
    <property type="entry name" value="BCTRLSENSOR"/>
</dbReference>
<feature type="domain" description="PAS" evidence="7">
    <location>
        <begin position="289"/>
        <end position="359"/>
    </location>
</feature>
<keyword evidence="10" id="KW-1185">Reference proteome</keyword>
<protein>
    <recommendedName>
        <fullName evidence="2">histidine kinase</fullName>
        <ecNumber evidence="2">2.7.13.3</ecNumber>
    </recommendedName>
</protein>
<dbReference type="CDD" id="cd00130">
    <property type="entry name" value="PAS"/>
    <property type="match status" value="3"/>
</dbReference>
<feature type="domain" description="PAS" evidence="7">
    <location>
        <begin position="415"/>
        <end position="486"/>
    </location>
</feature>
<evidence type="ECO:0000256" key="1">
    <source>
        <dbReference type="ARBA" id="ARBA00000085"/>
    </source>
</evidence>
<sequence>MPTLMTDYPLSTVVGGDVSYNSLFEAMAGCSLLLKNDAPHFTIVAATPAYAEQSGYSREYLLGKGLFEAFPARAEPSGTGENRVLASLLAVIDTHEPQFLPLERYNLRDPNGRFSEKFWESGNKPVLGPDGEVAYILHTAVDITEQVMAGKRKQRMQGIEQAHDIFLQAPVVIGILRGRDHIIELVNEEALQFWNKSGTIIGKPLLEAIPELKGQAVYEEIERVFQTGKRYQATAVPIASVKDGEEVMRYFDLYYKPYFDAGSPVVSGVFTISNEVTEKVLAQRKAEDSEDRFRVLADQAPMMVFMADTSAAVTFCNSYWLQYTGQSLEQALGRAWENVVHPDDFGPLLDTYRQATLAQQSYSAEARMRRFDGAYRYFLFTGGPRYSSDRTLLGNIGTGIDIHDRKQAAEALRKSEQNLRNTILQSPAAMAILRGTGHVIEIANDHMYELWGRGKEELIGRSIFEGLPEVRNQGYEELLNGVLATGERFTAFGIPVKLPRNNTIETVYINLLYEAYREGDGTISGIIAVATEVTEQIATQKKLEENEAVLQRRVAERTADLGKQKEFIANILEASLDGIYALKAVRDGEGAVIDFEYLFANSNTAQLVQKSAEEIIGASMLTLIPENRTNGFFDLFCTLLRTGEPTQGETHFVAQSINSWYRYVIVPLDADTVVVSTEDITEKKQAALQIEEQRNLLDSILKNSSNGISVSRVCRDETGEVIDARTIMANDAAIKFIGLPKEIYLSKTATEIEPHIIGSPYFQQCVRTLDTGEPFLTHYLMESTGKWLELTVSRLDHDHLIHVFSDVTPIKQAQLKLERSLEDLKRTNKDLEQFAYAASHDLKEPVRKIHFFLQRLKDSLGDQIRESEQKYFDRMESASIRMKTLIDDLLCYSQVGQRAAAEETVDMNELMRQVLTDLDLEIEQKGATIHIPELFTIRGHHRQLQQAFQNLFSNALKYTGPGTAPVVTLAWSRIKGHEAGLPLTEEEAGRDFYLVAVKDNGIGFNQSDAERIFNVFTRLHGSADYIGTGVGLSIVRRVVENHNGFIWASSQPGDGATFYVLLPME</sequence>
<dbReference type="PROSITE" id="PS50113">
    <property type="entry name" value="PAC"/>
    <property type="match status" value="1"/>
</dbReference>
<evidence type="ECO:0000259" key="6">
    <source>
        <dbReference type="PROSITE" id="PS50109"/>
    </source>
</evidence>
<comment type="catalytic activity">
    <reaction evidence="1">
        <text>ATP + protein L-histidine = ADP + protein N-phospho-L-histidine.</text>
        <dbReference type="EC" id="2.7.13.3"/>
    </reaction>
</comment>
<dbReference type="FunFam" id="3.30.450.20:FF:000099">
    <property type="entry name" value="Sensory box sensor histidine kinase"/>
    <property type="match status" value="1"/>
</dbReference>
<evidence type="ECO:0000313" key="10">
    <source>
        <dbReference type="Proteomes" id="UP000295164"/>
    </source>
</evidence>
<dbReference type="EC" id="2.7.13.3" evidence="2"/>
<evidence type="ECO:0000256" key="3">
    <source>
        <dbReference type="ARBA" id="ARBA00022553"/>
    </source>
</evidence>
<dbReference type="InterPro" id="IPR003661">
    <property type="entry name" value="HisK_dim/P_dom"/>
</dbReference>
<keyword evidence="4" id="KW-0808">Transferase</keyword>
<evidence type="ECO:0000259" key="7">
    <source>
        <dbReference type="PROSITE" id="PS50112"/>
    </source>
</evidence>
<dbReference type="SMART" id="SM00091">
    <property type="entry name" value="PAS"/>
    <property type="match status" value="6"/>
</dbReference>
<gene>
    <name evidence="9" type="ORF">E0486_06570</name>
</gene>
<dbReference type="SMART" id="SM00387">
    <property type="entry name" value="HATPase_c"/>
    <property type="match status" value="1"/>
</dbReference>
<proteinExistence type="predicted"/>
<keyword evidence="3" id="KW-0597">Phosphoprotein</keyword>
<dbReference type="SUPFAM" id="SSF55785">
    <property type="entry name" value="PYP-like sensor domain (PAS domain)"/>
    <property type="match status" value="6"/>
</dbReference>
<dbReference type="AlphaFoldDB" id="A0A4R4E5M1"/>
<dbReference type="Proteomes" id="UP000295164">
    <property type="component" value="Unassembled WGS sequence"/>
</dbReference>
<dbReference type="InterPro" id="IPR035965">
    <property type="entry name" value="PAS-like_dom_sf"/>
</dbReference>
<dbReference type="SMART" id="SM00388">
    <property type="entry name" value="HisKA"/>
    <property type="match status" value="1"/>
</dbReference>
<dbReference type="Gene3D" id="1.10.287.130">
    <property type="match status" value="1"/>
</dbReference>
<dbReference type="Gene3D" id="3.30.565.10">
    <property type="entry name" value="Histidine kinase-like ATPase, C-terminal domain"/>
    <property type="match status" value="1"/>
</dbReference>
<dbReference type="Pfam" id="PF13426">
    <property type="entry name" value="PAS_9"/>
    <property type="match status" value="1"/>
</dbReference>
<evidence type="ECO:0000256" key="5">
    <source>
        <dbReference type="ARBA" id="ARBA00022777"/>
    </source>
</evidence>
<evidence type="ECO:0000256" key="4">
    <source>
        <dbReference type="ARBA" id="ARBA00022679"/>
    </source>
</evidence>
<dbReference type="NCBIfam" id="TIGR00229">
    <property type="entry name" value="sensory_box"/>
    <property type="match status" value="2"/>
</dbReference>
<organism evidence="9 10">
    <name type="scientific">Flaviaesturariibacter aridisoli</name>
    <dbReference type="NCBI Taxonomy" id="2545761"/>
    <lineage>
        <taxon>Bacteria</taxon>
        <taxon>Pseudomonadati</taxon>
        <taxon>Bacteroidota</taxon>
        <taxon>Chitinophagia</taxon>
        <taxon>Chitinophagales</taxon>
        <taxon>Chitinophagaceae</taxon>
        <taxon>Flaviaestuariibacter</taxon>
    </lineage>
</organism>
<dbReference type="GO" id="GO:0000155">
    <property type="term" value="F:phosphorelay sensor kinase activity"/>
    <property type="evidence" value="ECO:0007669"/>
    <property type="project" value="InterPro"/>
</dbReference>
<dbReference type="Pfam" id="PF08447">
    <property type="entry name" value="PAS_3"/>
    <property type="match status" value="1"/>
</dbReference>
<dbReference type="InterPro" id="IPR036890">
    <property type="entry name" value="HATPase_C_sf"/>
</dbReference>
<dbReference type="SUPFAM" id="SSF55874">
    <property type="entry name" value="ATPase domain of HSP90 chaperone/DNA topoisomerase II/histidine kinase"/>
    <property type="match status" value="1"/>
</dbReference>
<feature type="domain" description="Histidine kinase" evidence="6">
    <location>
        <begin position="837"/>
        <end position="1065"/>
    </location>
</feature>
<comment type="caution">
    <text evidence="9">The sequence shown here is derived from an EMBL/GenBank/DDBJ whole genome shotgun (WGS) entry which is preliminary data.</text>
</comment>
<dbReference type="InterPro" id="IPR013656">
    <property type="entry name" value="PAS_4"/>
</dbReference>
<dbReference type="InterPro" id="IPR052162">
    <property type="entry name" value="Sensor_kinase/Photoreceptor"/>
</dbReference>
<dbReference type="InterPro" id="IPR000700">
    <property type="entry name" value="PAS-assoc_C"/>
</dbReference>
<dbReference type="SUPFAM" id="SSF47384">
    <property type="entry name" value="Homodimeric domain of signal transducing histidine kinase"/>
    <property type="match status" value="1"/>
</dbReference>
<dbReference type="InterPro" id="IPR036097">
    <property type="entry name" value="HisK_dim/P_sf"/>
</dbReference>
<dbReference type="Pfam" id="PF00512">
    <property type="entry name" value="HisKA"/>
    <property type="match status" value="1"/>
</dbReference>
<dbReference type="OrthoDB" id="607558at2"/>
<dbReference type="PROSITE" id="PS50109">
    <property type="entry name" value="HIS_KIN"/>
    <property type="match status" value="1"/>
</dbReference>
<evidence type="ECO:0000259" key="8">
    <source>
        <dbReference type="PROSITE" id="PS50113"/>
    </source>
</evidence>
<accession>A0A4R4E5M1</accession>
<feature type="domain" description="PAC" evidence="8">
    <location>
        <begin position="362"/>
        <end position="414"/>
    </location>
</feature>